<accession>A0A0F9K6K2</accession>
<organism evidence="1">
    <name type="scientific">marine sediment metagenome</name>
    <dbReference type="NCBI Taxonomy" id="412755"/>
    <lineage>
        <taxon>unclassified sequences</taxon>
        <taxon>metagenomes</taxon>
        <taxon>ecological metagenomes</taxon>
    </lineage>
</organism>
<gene>
    <name evidence="1" type="ORF">LCGC14_1366810</name>
</gene>
<sequence>MGMKNPFMLKTVIGNTTFSLKADPGESFLVRDVWIVSPSANYVNLKIDRTLVGYFRCGGTLGSHLNMHRGRAQHSHSLELAAGAAITATNHQQITNSGGSASGLYVANSGTTDGDGTRALDMSRSGEQSALTLLGLLGSQGLFAGYPVAEGQTFVIDGVKDSDSIVMVQYEVHDAEDMSGDMPNGSHASEYTFVNYGNCGASIQATADNLFSTPKNPAEFHDFPYGKVVPPNYEITLLGILGSTFAPKENDGTDYSYTKYLKMVKQRETLFDEDRNGILFIARNTSSKANNDMIAEGWSPIGNYTDEDAKPPFLFPAPLVFLPGDELNIYVTLEIGSSGQALAIDEHEIGLITTVRRAA</sequence>
<evidence type="ECO:0000313" key="1">
    <source>
        <dbReference type="EMBL" id="KKM77759.1"/>
    </source>
</evidence>
<comment type="caution">
    <text evidence="1">The sequence shown here is derived from an EMBL/GenBank/DDBJ whole genome shotgun (WGS) entry which is preliminary data.</text>
</comment>
<protein>
    <submittedName>
        <fullName evidence="1">Uncharacterized protein</fullName>
    </submittedName>
</protein>
<reference evidence="1" key="1">
    <citation type="journal article" date="2015" name="Nature">
        <title>Complex archaea that bridge the gap between prokaryotes and eukaryotes.</title>
        <authorList>
            <person name="Spang A."/>
            <person name="Saw J.H."/>
            <person name="Jorgensen S.L."/>
            <person name="Zaremba-Niedzwiedzka K."/>
            <person name="Martijn J."/>
            <person name="Lind A.E."/>
            <person name="van Eijk R."/>
            <person name="Schleper C."/>
            <person name="Guy L."/>
            <person name="Ettema T.J."/>
        </authorList>
    </citation>
    <scope>NUCLEOTIDE SEQUENCE</scope>
</reference>
<dbReference type="EMBL" id="LAZR01008595">
    <property type="protein sequence ID" value="KKM77759.1"/>
    <property type="molecule type" value="Genomic_DNA"/>
</dbReference>
<dbReference type="AlphaFoldDB" id="A0A0F9K6K2"/>
<proteinExistence type="predicted"/>
<name>A0A0F9K6K2_9ZZZZ</name>